<evidence type="ECO:0000313" key="7">
    <source>
        <dbReference type="EMBL" id="KYN99589.1"/>
    </source>
</evidence>
<comment type="similarity">
    <text evidence="1 4">Belongs to the 2-oxoacid dehydrogenase family.</text>
</comment>
<dbReference type="CDD" id="cd06849">
    <property type="entry name" value="lipoyl_domain"/>
    <property type="match status" value="2"/>
</dbReference>
<keyword evidence="4 7" id="KW-0012">Acyltransferase</keyword>
<evidence type="ECO:0000256" key="2">
    <source>
        <dbReference type="ARBA" id="ARBA00022823"/>
    </source>
</evidence>
<keyword evidence="4 7" id="KW-0808">Transferase</keyword>
<dbReference type="RefSeq" id="XP_018641596.1">
    <property type="nucleotide sequence ID" value="XM_018785979.1"/>
</dbReference>
<dbReference type="KEGG" id="pgab:PGSY75_1020800"/>
<protein>
    <recommendedName>
        <fullName evidence="4">Dihydrolipoamide acetyltransferase component of pyruvate dehydrogenase complex</fullName>
        <ecNumber evidence="4">2.3.1.-</ecNumber>
    </recommendedName>
</protein>
<feature type="domain" description="Lipoyl-binding" evidence="6">
    <location>
        <begin position="53"/>
        <end position="128"/>
    </location>
</feature>
<dbReference type="SUPFAM" id="SSF51230">
    <property type="entry name" value="Single hybrid motif"/>
    <property type="match status" value="2"/>
</dbReference>
<evidence type="ECO:0000256" key="3">
    <source>
        <dbReference type="ARBA" id="ARBA00022946"/>
    </source>
</evidence>
<dbReference type="InterPro" id="IPR045257">
    <property type="entry name" value="E2/Pdx1"/>
</dbReference>
<evidence type="ECO:0000313" key="8">
    <source>
        <dbReference type="Proteomes" id="UP000076004"/>
    </source>
</evidence>
<dbReference type="PROSITE" id="PS50968">
    <property type="entry name" value="BIOTINYL_LIPOYL"/>
    <property type="match status" value="2"/>
</dbReference>
<dbReference type="EC" id="2.3.1.-" evidence="4"/>
<organism evidence="7 8">
    <name type="scientific">Plasmodium gaboni</name>
    <dbReference type="NCBI Taxonomy" id="647221"/>
    <lineage>
        <taxon>Eukaryota</taxon>
        <taxon>Sar</taxon>
        <taxon>Alveolata</taxon>
        <taxon>Apicomplexa</taxon>
        <taxon>Aconoidasida</taxon>
        <taxon>Haemosporida</taxon>
        <taxon>Plasmodiidae</taxon>
        <taxon>Plasmodium</taxon>
        <taxon>Plasmodium (Laverania)</taxon>
    </lineage>
</organism>
<dbReference type="GeneID" id="29776575"/>
<dbReference type="Pfam" id="PF00364">
    <property type="entry name" value="Biotin_lipoyl"/>
    <property type="match status" value="2"/>
</dbReference>
<evidence type="ECO:0000256" key="1">
    <source>
        <dbReference type="ARBA" id="ARBA00007317"/>
    </source>
</evidence>
<dbReference type="InterPro" id="IPR011053">
    <property type="entry name" value="Single_hybrid_motif"/>
</dbReference>
<dbReference type="SUPFAM" id="SSF52777">
    <property type="entry name" value="CoA-dependent acyltransferases"/>
    <property type="match status" value="1"/>
</dbReference>
<comment type="caution">
    <text evidence="7">The sequence shown here is derived from an EMBL/GenBank/DDBJ whole genome shotgun (WGS) entry which is preliminary data.</text>
</comment>
<dbReference type="InterPro" id="IPR001078">
    <property type="entry name" value="2-oxoacid_DH_actylTfrase"/>
</dbReference>
<dbReference type="FunFam" id="2.40.50.100:FF:000010">
    <property type="entry name" value="Acetyltransferase component of pyruvate dehydrogenase complex"/>
    <property type="match status" value="1"/>
</dbReference>
<dbReference type="PROSITE" id="PS00189">
    <property type="entry name" value="LIPOYL"/>
    <property type="match status" value="1"/>
</dbReference>
<dbReference type="VEuPathDB" id="PlasmoDB:PGSY75_1020800"/>
<dbReference type="AlphaFoldDB" id="A0A151LL50"/>
<name>A0A151LL50_9APIC</name>
<gene>
    <name evidence="7" type="ORF">PGSY75_1020800</name>
</gene>
<keyword evidence="5" id="KW-0732">Signal</keyword>
<accession>A0A151LL50</accession>
<dbReference type="GO" id="GO:0045254">
    <property type="term" value="C:pyruvate dehydrogenase complex"/>
    <property type="evidence" value="ECO:0007669"/>
    <property type="project" value="InterPro"/>
</dbReference>
<feature type="signal peptide" evidence="5">
    <location>
        <begin position="1"/>
        <end position="17"/>
    </location>
</feature>
<dbReference type="Gene3D" id="3.30.559.10">
    <property type="entry name" value="Chloramphenicol acetyltransferase-like domain"/>
    <property type="match status" value="1"/>
</dbReference>
<dbReference type="Gene3D" id="2.40.50.100">
    <property type="match status" value="2"/>
</dbReference>
<dbReference type="InterPro" id="IPR003016">
    <property type="entry name" value="2-oxoA_DH_lipoyl-BS"/>
</dbReference>
<dbReference type="FunFam" id="3.30.559.10:FF:000032">
    <property type="entry name" value="Dihydrolipoamide acetyltransferase component of pyruvate dehydrogenase complex"/>
    <property type="match status" value="1"/>
</dbReference>
<reference evidence="7 8" key="1">
    <citation type="journal article" date="2016" name="Nat. Commun.">
        <title>Genomes of cryptic chimpanzee Plasmodium species reveal key evolutionary events leading to human malaria.</title>
        <authorList>
            <person name="Sundararaman S.A."/>
            <person name="Plenderleith L.J."/>
            <person name="Liu W."/>
            <person name="Loy D.E."/>
            <person name="Learn G.H."/>
            <person name="Li Y."/>
            <person name="Shaw K.S."/>
            <person name="Ayouba A."/>
            <person name="Peeters M."/>
            <person name="Speede S."/>
            <person name="Shaw G.M."/>
            <person name="Bushman F.D."/>
            <person name="Brisson D."/>
            <person name="Rayner J.C."/>
            <person name="Sharp P.M."/>
            <person name="Hahn B.H."/>
        </authorList>
    </citation>
    <scope>NUCLEOTIDE SEQUENCE [LARGE SCALE GENOMIC DNA]</scope>
    <source>
        <strain evidence="7 8">SY75</strain>
    </source>
</reference>
<feature type="domain" description="Lipoyl-binding" evidence="6">
    <location>
        <begin position="183"/>
        <end position="258"/>
    </location>
</feature>
<feature type="chain" id="PRO_5007584276" description="Dihydrolipoamide acetyltransferase component of pyruvate dehydrogenase complex" evidence="5">
    <location>
        <begin position="18"/>
        <end position="641"/>
    </location>
</feature>
<dbReference type="InterPro" id="IPR023213">
    <property type="entry name" value="CAT-like_dom_sf"/>
</dbReference>
<dbReference type="GO" id="GO:0004742">
    <property type="term" value="F:dihydrolipoyllysine-residue acetyltransferase activity"/>
    <property type="evidence" value="ECO:0007669"/>
    <property type="project" value="TreeGrafter"/>
</dbReference>
<keyword evidence="2 4" id="KW-0450">Lipoyl</keyword>
<evidence type="ECO:0000256" key="4">
    <source>
        <dbReference type="RuleBase" id="RU003423"/>
    </source>
</evidence>
<dbReference type="Proteomes" id="UP000076004">
    <property type="component" value="Unassembled WGS sequence"/>
</dbReference>
<dbReference type="PANTHER" id="PTHR23151:SF75">
    <property type="entry name" value="DIHYDROLIPOYLLYSINE-RESIDUE ACETYLTRANSFERASE COMPONENT 5 OF PYRUVATE DEHYDROGENASE COMPLEX, CHLOROPLASTIC"/>
    <property type="match status" value="1"/>
</dbReference>
<keyword evidence="3" id="KW-0809">Transit peptide</keyword>
<dbReference type="VEuPathDB" id="PlasmoDB:PGABG01_1018700"/>
<evidence type="ECO:0000259" key="6">
    <source>
        <dbReference type="PROSITE" id="PS50968"/>
    </source>
</evidence>
<dbReference type="PANTHER" id="PTHR23151">
    <property type="entry name" value="DIHYDROLIPOAMIDE ACETYL/SUCCINYL-TRANSFERASE-RELATED"/>
    <property type="match status" value="1"/>
</dbReference>
<sequence length="641" mass="74095">MLYNLIILIFYLRFSRCISKNNNYGYMNNISNYSNVVNNNNNLRNRKNVVYSKIEIKMPALSSTMTTGKIVKWNKNIGDYVNLGDIIMTVESDKADMDVEAFDEGFLRVKRLEDGCEANVGDVLGVLTTEENENMDEKKYNDSDINKIENDIKVLNPNKDKPEEIIKEDIHFVQKHINDNINEGKIFIPFIKSKKKKARIIKWLKSENDFIKKDDVLFYVEDDKSMIEVESPYSGIIKNILVKEGQFADLDKEVAIISITEQKDDQKEKKEEPFKNEEYEEINKDNILIHYINKIKKSEEGRKFLKNLSEQEEKTLEERLKLNYEKYNKISNDLFRSSESTKDNVLKEKENDIQYEMVLPSASELMRQNKLSPKDIINRKIPNRVTYEDVDAFLNGPKNNSTNVTYVEKQNLQTVEDGEQKTVDMTNIQKSIKNNMMLTLTVPVFRVTHLIKTNELLKLYEKVKEKISMSVILNKCVSTVLLSHPLMYSTYIDKDNGKILYNKDVNIGNALGLSDSLLTPVLKKVDKKDIYTLANEWKMLVEKGKNGLLNSNDMTGSNFYISNLGMFNTYQFDAILPKNSSCILSIGTNIGSIDNLEDLKIQKGMMMTLTCDHRHIYGSHAAAFMNDLSKFIEKDIMKIFL</sequence>
<dbReference type="EMBL" id="LVLB01000011">
    <property type="protein sequence ID" value="KYN99589.1"/>
    <property type="molecule type" value="Genomic_DNA"/>
</dbReference>
<dbReference type="InterPro" id="IPR000089">
    <property type="entry name" value="Biotin_lipoyl"/>
</dbReference>
<comment type="cofactor">
    <cofactor evidence="4">
        <name>(R)-lipoate</name>
        <dbReference type="ChEBI" id="CHEBI:83088"/>
    </cofactor>
</comment>
<proteinExistence type="inferred from homology"/>
<evidence type="ECO:0000256" key="5">
    <source>
        <dbReference type="SAM" id="SignalP"/>
    </source>
</evidence>
<dbReference type="Pfam" id="PF00198">
    <property type="entry name" value="2-oxoacid_dh"/>
    <property type="match status" value="1"/>
</dbReference>
<dbReference type="GO" id="GO:0006086">
    <property type="term" value="P:pyruvate decarboxylation to acetyl-CoA"/>
    <property type="evidence" value="ECO:0007669"/>
    <property type="project" value="InterPro"/>
</dbReference>